<protein>
    <recommendedName>
        <fullName evidence="5">Serpin domain-containing protein</fullName>
    </recommendedName>
</protein>
<dbReference type="InterPro" id="IPR042178">
    <property type="entry name" value="Serpin_sf_1"/>
</dbReference>
<feature type="chain" id="PRO_5013508143" description="Serpin domain-containing protein" evidence="4">
    <location>
        <begin position="17"/>
        <end position="518"/>
    </location>
</feature>
<dbReference type="GO" id="GO:0005615">
    <property type="term" value="C:extracellular space"/>
    <property type="evidence" value="ECO:0007669"/>
    <property type="project" value="InterPro"/>
</dbReference>
<keyword evidence="4" id="KW-0732">Signal</keyword>
<evidence type="ECO:0000256" key="1">
    <source>
        <dbReference type="ARBA" id="ARBA00022690"/>
    </source>
</evidence>
<evidence type="ECO:0000313" key="6">
    <source>
        <dbReference type="EMBL" id="PCG77371.1"/>
    </source>
</evidence>
<dbReference type="STRING" id="7102.A0A2A4JZD2"/>
<comment type="caution">
    <text evidence="6">The sequence shown here is derived from an EMBL/GenBank/DDBJ whole genome shotgun (WGS) entry which is preliminary data.</text>
</comment>
<evidence type="ECO:0000259" key="5">
    <source>
        <dbReference type="SMART" id="SM00093"/>
    </source>
</evidence>
<dbReference type="SMART" id="SM00093">
    <property type="entry name" value="SERPIN"/>
    <property type="match status" value="1"/>
</dbReference>
<gene>
    <name evidence="6" type="ORF">B5V51_7445</name>
</gene>
<dbReference type="AlphaFoldDB" id="A0A2A4JZD2"/>
<evidence type="ECO:0000256" key="3">
    <source>
        <dbReference type="RuleBase" id="RU000411"/>
    </source>
</evidence>
<dbReference type="PANTHER" id="PTHR11461">
    <property type="entry name" value="SERINE PROTEASE INHIBITOR, SERPIN"/>
    <property type="match status" value="1"/>
</dbReference>
<evidence type="ECO:0000256" key="2">
    <source>
        <dbReference type="ARBA" id="ARBA00022900"/>
    </source>
</evidence>
<dbReference type="Gene3D" id="2.30.39.10">
    <property type="entry name" value="Alpha-1-antitrypsin, domain 1"/>
    <property type="match status" value="1"/>
</dbReference>
<dbReference type="InterPro" id="IPR036186">
    <property type="entry name" value="Serpin_sf"/>
</dbReference>
<comment type="similarity">
    <text evidence="3">Belongs to the serpin family.</text>
</comment>
<sequence length="518" mass="58453">MRPLLLVLFVVGLSSARWLRGGRSMQPKDTSFVGEATSELSTAIFQGYIDDDKNIAFSPLGYSAILAILAEGARGETREQLVSALHLPQDPNLTRKTYRFIMERLKNNHEYKYNQPELKNYFYIYKNYTINDDYKKILEDYYLTEVRSVERYNPEQHMQDDDEDKGEFTIEISDKTQDNKNEEIPEMMPPKETDEKLISFAVDDIPEKVDISHMDYKPAKNIKEKIKLVKTFPKKTESEDDEETMVAVEARNHARSLKTLNEVRDVSSSLSVNSVGKKSTSISDSLMIIFNGMYFRGSWKTPFDFVEPGVFYKSNTEKKQVSMMKARGTYKTGSLPELDAEAIKLPYDGGRYALLLVVPRTRDGLTRLTADLPIAPLSDIQESLKDEELQISIPSFSVETTTKPVAALAKFGVSSIFSRDADLTGVSSDEGLFVQELVQHVAVRVDDADSSASQIAAANPVMEMSKNLPLAPSKPLRKFNVEHPFIFYILDTLDNLVVVAGKVIDPEKPFSIDDEVPV</sequence>
<proteinExistence type="inferred from homology"/>
<dbReference type="EMBL" id="NWSH01000329">
    <property type="protein sequence ID" value="PCG77370.1"/>
    <property type="molecule type" value="Genomic_DNA"/>
</dbReference>
<reference evidence="6" key="1">
    <citation type="submission" date="2017-09" db="EMBL/GenBank/DDBJ databases">
        <title>Contemporary evolution of a Lepidopteran species, Heliothis virescens, in response to modern agricultural practices.</title>
        <authorList>
            <person name="Fritz M.L."/>
            <person name="Deyonke A.M."/>
            <person name="Papanicolaou A."/>
            <person name="Micinski S."/>
            <person name="Westbrook J."/>
            <person name="Gould F."/>
        </authorList>
    </citation>
    <scope>NUCLEOTIDE SEQUENCE [LARGE SCALE GENOMIC DNA]</scope>
    <source>
        <strain evidence="6">HvINT-</strain>
        <tissue evidence="6">Whole body</tissue>
    </source>
</reference>
<accession>A0A2A4JZD2</accession>
<dbReference type="Pfam" id="PF00079">
    <property type="entry name" value="Serpin"/>
    <property type="match status" value="2"/>
</dbReference>
<dbReference type="SUPFAM" id="SSF56574">
    <property type="entry name" value="Serpins"/>
    <property type="match status" value="1"/>
</dbReference>
<keyword evidence="1" id="KW-0646">Protease inhibitor</keyword>
<name>A0A2A4JZD2_HELVI</name>
<dbReference type="GO" id="GO:0004867">
    <property type="term" value="F:serine-type endopeptidase inhibitor activity"/>
    <property type="evidence" value="ECO:0007669"/>
    <property type="project" value="UniProtKB-KW"/>
</dbReference>
<keyword evidence="2" id="KW-0722">Serine protease inhibitor</keyword>
<dbReference type="EMBL" id="NWSH01000329">
    <property type="protein sequence ID" value="PCG77371.1"/>
    <property type="molecule type" value="Genomic_DNA"/>
</dbReference>
<feature type="signal peptide" evidence="4">
    <location>
        <begin position="1"/>
        <end position="16"/>
    </location>
</feature>
<organism evidence="6">
    <name type="scientific">Heliothis virescens</name>
    <name type="common">Tobacco budworm moth</name>
    <dbReference type="NCBI Taxonomy" id="7102"/>
    <lineage>
        <taxon>Eukaryota</taxon>
        <taxon>Metazoa</taxon>
        <taxon>Ecdysozoa</taxon>
        <taxon>Arthropoda</taxon>
        <taxon>Hexapoda</taxon>
        <taxon>Insecta</taxon>
        <taxon>Pterygota</taxon>
        <taxon>Neoptera</taxon>
        <taxon>Endopterygota</taxon>
        <taxon>Lepidoptera</taxon>
        <taxon>Glossata</taxon>
        <taxon>Ditrysia</taxon>
        <taxon>Noctuoidea</taxon>
        <taxon>Noctuidae</taxon>
        <taxon>Heliothinae</taxon>
        <taxon>Heliothis</taxon>
    </lineage>
</organism>
<dbReference type="Gene3D" id="3.30.497.10">
    <property type="entry name" value="Antithrombin, subunit I, domain 2"/>
    <property type="match status" value="2"/>
</dbReference>
<feature type="domain" description="Serpin" evidence="5">
    <location>
        <begin position="42"/>
        <end position="506"/>
    </location>
</feature>
<evidence type="ECO:0000256" key="4">
    <source>
        <dbReference type="SAM" id="SignalP"/>
    </source>
</evidence>
<dbReference type="InterPro" id="IPR000215">
    <property type="entry name" value="Serpin_fam"/>
</dbReference>
<dbReference type="CDD" id="cd00172">
    <property type="entry name" value="serpin"/>
    <property type="match status" value="1"/>
</dbReference>
<dbReference type="InterPro" id="IPR023796">
    <property type="entry name" value="Serpin_dom"/>
</dbReference>
<dbReference type="InterPro" id="IPR042185">
    <property type="entry name" value="Serpin_sf_2"/>
</dbReference>
<dbReference type="PANTHER" id="PTHR11461:SF292">
    <property type="entry name" value="SERPIN 100A"/>
    <property type="match status" value="1"/>
</dbReference>